<evidence type="ECO:0000313" key="3">
    <source>
        <dbReference type="Proteomes" id="UP001501153"/>
    </source>
</evidence>
<reference evidence="3" key="1">
    <citation type="journal article" date="2019" name="Int. J. Syst. Evol. Microbiol.">
        <title>The Global Catalogue of Microorganisms (GCM) 10K type strain sequencing project: providing services to taxonomists for standard genome sequencing and annotation.</title>
        <authorList>
            <consortium name="The Broad Institute Genomics Platform"/>
            <consortium name="The Broad Institute Genome Sequencing Center for Infectious Disease"/>
            <person name="Wu L."/>
            <person name="Ma J."/>
        </authorList>
    </citation>
    <scope>NUCLEOTIDE SEQUENCE [LARGE SCALE GENOMIC DNA]</scope>
    <source>
        <strain evidence="3">JCM 17923</strain>
    </source>
</reference>
<keyword evidence="1" id="KW-0175">Coiled coil</keyword>
<dbReference type="RefSeq" id="WP_345235734.1">
    <property type="nucleotide sequence ID" value="NZ_BAABGZ010000018.1"/>
</dbReference>
<dbReference type="EMBL" id="BAABGZ010000018">
    <property type="protein sequence ID" value="GAA4355474.1"/>
    <property type="molecule type" value="Genomic_DNA"/>
</dbReference>
<proteinExistence type="predicted"/>
<keyword evidence="3" id="KW-1185">Reference proteome</keyword>
<evidence type="ECO:0000313" key="2">
    <source>
        <dbReference type="EMBL" id="GAA4355474.1"/>
    </source>
</evidence>
<accession>A0ABP8IC19</accession>
<feature type="coiled-coil region" evidence="1">
    <location>
        <begin position="215"/>
        <end position="242"/>
    </location>
</feature>
<gene>
    <name evidence="2" type="ORF">GCM10023185_18340</name>
</gene>
<organism evidence="2 3">
    <name type="scientific">Hymenobacter saemangeumensis</name>
    <dbReference type="NCBI Taxonomy" id="1084522"/>
    <lineage>
        <taxon>Bacteria</taxon>
        <taxon>Pseudomonadati</taxon>
        <taxon>Bacteroidota</taxon>
        <taxon>Cytophagia</taxon>
        <taxon>Cytophagales</taxon>
        <taxon>Hymenobacteraceae</taxon>
        <taxon>Hymenobacter</taxon>
    </lineage>
</organism>
<evidence type="ECO:0000256" key="1">
    <source>
        <dbReference type="SAM" id="Coils"/>
    </source>
</evidence>
<dbReference type="Proteomes" id="UP001501153">
    <property type="component" value="Unassembled WGS sequence"/>
</dbReference>
<protein>
    <recommendedName>
        <fullName evidence="4">Tail fiber domain-containing protein</fullName>
    </recommendedName>
</protein>
<evidence type="ECO:0008006" key="4">
    <source>
        <dbReference type="Google" id="ProtNLM"/>
    </source>
</evidence>
<sequence length="244" mass="25790">MLTALLKAPAAMGQPNPPIIGDQTITGNTSIGGNLTVGTAATTNGASPPTGDITVYRSIQFLNNADGPNAWIVSAFRSDQTNDANAGQLVLAPNGNYAGMSTRFYKNGDVAFAPDGRVSIGNVPCTPPCATRLGINNLTLAVGGKIGAREAVHVMQLGVAWPDYVFAPAYELTPLPEVERYIQTHQHLPQVPSAAEVAAEGIELASMDATLLRKVEELTLYLIALQKANEALQQRVQVLERSAR</sequence>
<name>A0ABP8IC19_9BACT</name>
<comment type="caution">
    <text evidence="2">The sequence shown here is derived from an EMBL/GenBank/DDBJ whole genome shotgun (WGS) entry which is preliminary data.</text>
</comment>